<evidence type="ECO:0000313" key="18">
    <source>
        <dbReference type="Proteomes" id="UP000028703"/>
    </source>
</evidence>
<comment type="similarity">
    <text evidence="4 14">Belongs to the isocitrate and isopropylmalate dehydrogenases family. LeuB type 1 subfamily.</text>
</comment>
<feature type="binding site" evidence="14">
    <location>
        <position position="110"/>
    </location>
    <ligand>
        <name>substrate</name>
    </ligand>
</feature>
<dbReference type="GO" id="GO:0000287">
    <property type="term" value="F:magnesium ion binding"/>
    <property type="evidence" value="ECO:0007669"/>
    <property type="project" value="InterPro"/>
</dbReference>
<dbReference type="SMART" id="SM01329">
    <property type="entry name" value="Iso_dh"/>
    <property type="match status" value="1"/>
</dbReference>
<evidence type="ECO:0000256" key="5">
    <source>
        <dbReference type="ARBA" id="ARBA00011738"/>
    </source>
</evidence>
<comment type="function">
    <text evidence="14 15">Catalyzes the oxidation of 3-carboxy-2-hydroxy-4-methylpentanoate (3-isopropylmalate) to 3-carboxy-4-methyl-2-oxopentanoate. The product decarboxylates to 4-methyl-2 oxopentanoate.</text>
</comment>
<dbReference type="eggNOG" id="COG0473">
    <property type="taxonomic scope" value="Bacteria"/>
</dbReference>
<dbReference type="FunFam" id="3.40.718.10:FF:000006">
    <property type="entry name" value="3-isopropylmalate dehydrogenase"/>
    <property type="match status" value="1"/>
</dbReference>
<comment type="pathway">
    <text evidence="3 14 15">Amino-acid biosynthesis; L-leucine biosynthesis; L-leucine from 3-methyl-2-oxobutanoate: step 3/4.</text>
</comment>
<dbReference type="Pfam" id="PF00180">
    <property type="entry name" value="Iso_dh"/>
    <property type="match status" value="1"/>
</dbReference>
<dbReference type="EMBL" id="JPRO01000013">
    <property type="protein sequence ID" value="KFF02175.1"/>
    <property type="molecule type" value="Genomic_DNA"/>
</dbReference>
<organism evidence="17 18">
    <name type="scientific">Chryseobacterium luteum</name>
    <dbReference type="NCBI Taxonomy" id="421531"/>
    <lineage>
        <taxon>Bacteria</taxon>
        <taxon>Pseudomonadati</taxon>
        <taxon>Bacteroidota</taxon>
        <taxon>Flavobacteriia</taxon>
        <taxon>Flavobacteriales</taxon>
        <taxon>Weeksellaceae</taxon>
        <taxon>Chryseobacterium group</taxon>
        <taxon>Chryseobacterium</taxon>
    </lineage>
</organism>
<dbReference type="Proteomes" id="UP000028703">
    <property type="component" value="Unassembled WGS sequence"/>
</dbReference>
<dbReference type="InterPro" id="IPR019818">
    <property type="entry name" value="IsoCit/isopropylmalate_DH_CS"/>
</dbReference>
<keyword evidence="10 14" id="KW-0560">Oxidoreductase</keyword>
<feature type="binding site" evidence="14">
    <location>
        <position position="100"/>
    </location>
    <ligand>
        <name>substrate</name>
    </ligand>
</feature>
<keyword evidence="11 14" id="KW-0520">NAD</keyword>
<evidence type="ECO:0000256" key="8">
    <source>
        <dbReference type="ARBA" id="ARBA00022723"/>
    </source>
</evidence>
<keyword evidence="6 14" id="KW-0432">Leucine biosynthesis</keyword>
<dbReference type="GO" id="GO:0051287">
    <property type="term" value="F:NAD binding"/>
    <property type="evidence" value="ECO:0007669"/>
    <property type="project" value="InterPro"/>
</dbReference>
<dbReference type="OrthoDB" id="9806254at2"/>
<keyword evidence="12 14" id="KW-0464">Manganese</keyword>
<dbReference type="EC" id="1.1.1.85" evidence="14"/>
<evidence type="ECO:0000256" key="14">
    <source>
        <dbReference type="HAMAP-Rule" id="MF_01033"/>
    </source>
</evidence>
<keyword evidence="8 14" id="KW-0479">Metal-binding</keyword>
<dbReference type="PANTHER" id="PTHR42979:SF1">
    <property type="entry name" value="3-ISOPROPYLMALATE DEHYDROGENASE"/>
    <property type="match status" value="1"/>
</dbReference>
<dbReference type="AlphaFoldDB" id="A0A085ZCL1"/>
<keyword evidence="14" id="KW-0963">Cytoplasm</keyword>
<comment type="catalytic activity">
    <reaction evidence="1 14 15">
        <text>(2R,3S)-3-isopropylmalate + NAD(+) = 4-methyl-2-oxopentanoate + CO2 + NADH</text>
        <dbReference type="Rhea" id="RHEA:32271"/>
        <dbReference type="ChEBI" id="CHEBI:16526"/>
        <dbReference type="ChEBI" id="CHEBI:17865"/>
        <dbReference type="ChEBI" id="CHEBI:35121"/>
        <dbReference type="ChEBI" id="CHEBI:57540"/>
        <dbReference type="ChEBI" id="CHEBI:57945"/>
        <dbReference type="EC" id="1.1.1.85"/>
    </reaction>
</comment>
<dbReference type="InterPro" id="IPR024084">
    <property type="entry name" value="IsoPropMal-DH-like_dom"/>
</dbReference>
<feature type="binding site" evidence="14">
    <location>
        <position position="248"/>
    </location>
    <ligand>
        <name>Mg(2+)</name>
        <dbReference type="ChEBI" id="CHEBI:18420"/>
    </ligand>
</feature>
<comment type="cofactor">
    <cofactor evidence="2">
        <name>Mn(2+)</name>
        <dbReference type="ChEBI" id="CHEBI:29035"/>
    </cofactor>
</comment>
<dbReference type="GO" id="GO:0005829">
    <property type="term" value="C:cytosol"/>
    <property type="evidence" value="ECO:0007669"/>
    <property type="project" value="TreeGrafter"/>
</dbReference>
<evidence type="ECO:0000259" key="16">
    <source>
        <dbReference type="SMART" id="SM01329"/>
    </source>
</evidence>
<accession>A0A085ZCL1</accession>
<evidence type="ECO:0000256" key="4">
    <source>
        <dbReference type="ARBA" id="ARBA00008319"/>
    </source>
</evidence>
<proteinExistence type="inferred from homology"/>
<name>A0A085ZCL1_9FLAO</name>
<dbReference type="PANTHER" id="PTHR42979">
    <property type="entry name" value="3-ISOPROPYLMALATE DEHYDROGENASE"/>
    <property type="match status" value="1"/>
</dbReference>
<feature type="binding site" evidence="14">
    <location>
        <position position="224"/>
    </location>
    <ligand>
        <name>substrate</name>
    </ligand>
</feature>
<gene>
    <name evidence="14" type="primary">leuB</name>
    <name evidence="17" type="ORF">IX38_14705</name>
</gene>
<comment type="subunit">
    <text evidence="5 14 15">Homodimer.</text>
</comment>
<dbReference type="PROSITE" id="PS00470">
    <property type="entry name" value="IDH_IMDH"/>
    <property type="match status" value="1"/>
</dbReference>
<comment type="caution">
    <text evidence="14">Lacks conserved residue(s) required for the propagation of feature annotation.</text>
</comment>
<dbReference type="Gene3D" id="3.40.718.10">
    <property type="entry name" value="Isopropylmalate Dehydrogenase"/>
    <property type="match status" value="1"/>
</dbReference>
<dbReference type="GO" id="GO:0003862">
    <property type="term" value="F:3-isopropylmalate dehydrogenase activity"/>
    <property type="evidence" value="ECO:0007669"/>
    <property type="project" value="UniProtKB-UniRule"/>
</dbReference>
<evidence type="ECO:0000256" key="1">
    <source>
        <dbReference type="ARBA" id="ARBA00000624"/>
    </source>
</evidence>
<dbReference type="GO" id="GO:0009098">
    <property type="term" value="P:L-leucine biosynthetic process"/>
    <property type="evidence" value="ECO:0007669"/>
    <property type="project" value="UniProtKB-UniRule"/>
</dbReference>
<dbReference type="UniPathway" id="UPA00048">
    <property type="reaction ID" value="UER00072"/>
</dbReference>
<feature type="site" description="Important for catalysis" evidence="14">
    <location>
        <position position="192"/>
    </location>
</feature>
<comment type="cofactor">
    <cofactor evidence="14 15">
        <name>Mg(2+)</name>
        <dbReference type="ChEBI" id="CHEBI:18420"/>
    </cofactor>
    <cofactor evidence="14 15">
        <name>Mn(2+)</name>
        <dbReference type="ChEBI" id="CHEBI:29035"/>
    </cofactor>
    <text evidence="14 15">Binds 1 Mg(2+) or Mn(2+) ion per subunit.</text>
</comment>
<evidence type="ECO:0000256" key="7">
    <source>
        <dbReference type="ARBA" id="ARBA00022605"/>
    </source>
</evidence>
<protein>
    <recommendedName>
        <fullName evidence="14">3-isopropylmalate dehydrogenase</fullName>
        <ecNumber evidence="14">1.1.1.85</ecNumber>
    </recommendedName>
    <alternativeName>
        <fullName evidence="14">3-IPM-DH</fullName>
    </alternativeName>
    <alternativeName>
        <fullName evidence="14">Beta-IPM dehydrogenase</fullName>
        <shortName evidence="14">IMDH</shortName>
    </alternativeName>
</protein>
<evidence type="ECO:0000256" key="13">
    <source>
        <dbReference type="ARBA" id="ARBA00023304"/>
    </source>
</evidence>
<keyword evidence="13 14" id="KW-0100">Branched-chain amino acid biosynthesis</keyword>
<evidence type="ECO:0000256" key="12">
    <source>
        <dbReference type="ARBA" id="ARBA00023211"/>
    </source>
</evidence>
<dbReference type="RefSeq" id="WP_034705981.1">
    <property type="nucleotide sequence ID" value="NZ_JPRO01000013.1"/>
</dbReference>
<evidence type="ECO:0000256" key="9">
    <source>
        <dbReference type="ARBA" id="ARBA00022842"/>
    </source>
</evidence>
<dbReference type="NCBIfam" id="TIGR00169">
    <property type="entry name" value="leuB"/>
    <property type="match status" value="1"/>
</dbReference>
<evidence type="ECO:0000313" key="17">
    <source>
        <dbReference type="EMBL" id="KFF02175.1"/>
    </source>
</evidence>
<reference evidence="17 18" key="1">
    <citation type="submission" date="2014-07" db="EMBL/GenBank/DDBJ databases">
        <title>Genome of Chryseobacterium luteum DSM 18605.</title>
        <authorList>
            <person name="Stropko S.J."/>
            <person name="Pipes S.E."/>
            <person name="Newman J.D."/>
        </authorList>
    </citation>
    <scope>NUCLEOTIDE SEQUENCE [LARGE SCALE GENOMIC DNA]</scope>
    <source>
        <strain evidence="17 18">DSM 18605</strain>
    </source>
</reference>
<dbReference type="SUPFAM" id="SSF53659">
    <property type="entry name" value="Isocitrate/Isopropylmalate dehydrogenase-like"/>
    <property type="match status" value="1"/>
</dbReference>
<comment type="caution">
    <text evidence="17">The sequence shown here is derived from an EMBL/GenBank/DDBJ whole genome shotgun (WGS) entry which is preliminary data.</text>
</comment>
<keyword evidence="18" id="KW-1185">Reference proteome</keyword>
<feature type="domain" description="Isopropylmalate dehydrogenase-like" evidence="16">
    <location>
        <begin position="7"/>
        <end position="349"/>
    </location>
</feature>
<feature type="binding site" evidence="14">
    <location>
        <position position="224"/>
    </location>
    <ligand>
        <name>Mg(2+)</name>
        <dbReference type="ChEBI" id="CHEBI:18420"/>
    </ligand>
</feature>
<evidence type="ECO:0000256" key="15">
    <source>
        <dbReference type="RuleBase" id="RU004445"/>
    </source>
</evidence>
<keyword evidence="7 14" id="KW-0028">Amino-acid biosynthesis</keyword>
<feature type="site" description="Important for catalysis" evidence="14">
    <location>
        <position position="145"/>
    </location>
</feature>
<evidence type="ECO:0000256" key="3">
    <source>
        <dbReference type="ARBA" id="ARBA00004762"/>
    </source>
</evidence>
<feature type="binding site" evidence="14">
    <location>
        <position position="252"/>
    </location>
    <ligand>
        <name>Mg(2+)</name>
        <dbReference type="ChEBI" id="CHEBI:18420"/>
    </ligand>
</feature>
<dbReference type="InterPro" id="IPR004429">
    <property type="entry name" value="Isopropylmalate_DH"/>
</dbReference>
<evidence type="ECO:0000256" key="6">
    <source>
        <dbReference type="ARBA" id="ARBA00022430"/>
    </source>
</evidence>
<dbReference type="STRING" id="421531.IX38_14705"/>
<evidence type="ECO:0000256" key="10">
    <source>
        <dbReference type="ARBA" id="ARBA00023002"/>
    </source>
</evidence>
<comment type="subcellular location">
    <subcellularLocation>
        <location evidence="14">Cytoplasm</location>
    </subcellularLocation>
</comment>
<feature type="binding site" evidence="14">
    <location>
        <position position="138"/>
    </location>
    <ligand>
        <name>substrate</name>
    </ligand>
</feature>
<keyword evidence="9 14" id="KW-0460">Magnesium</keyword>
<dbReference type="HAMAP" id="MF_01033">
    <property type="entry name" value="LeuB_type1"/>
    <property type="match status" value="1"/>
</dbReference>
<evidence type="ECO:0000256" key="2">
    <source>
        <dbReference type="ARBA" id="ARBA00001936"/>
    </source>
</evidence>
<sequence>MSSSYFKIAVLPGDGIGPEVVSESIKVLDAVTEVFKCQFRFSYGLMGAEAIFKTGDPLPEETLKICKDSDAVLFGAIGDPVFDNNPEAKVRPEQGLLKLRKELGLYANIRPLKTYPSLIDKSPLKREIIEGTDIQIFRELVSGIYFGEKYTDPDGKYAYDVCKYSTEDIIPITHMAFKEAEKRKKKLTLIDKANVLDTSRLWRKTCQKIASQYPDVQMDYIFVDNAAMQMVLNPKQFDVILTENMFGDIISDEASVIGGSIGLLPSASIGEENALFEPIHGSYPQAKGKGIANPVASILSTAMMLNYLDLPEAADKLRRAVDHAIDNGYVTADLNPEQHYSTSEVGSFIADYIKYSEKSYYNFENIKIGKSTIV</sequence>
<evidence type="ECO:0000256" key="11">
    <source>
        <dbReference type="ARBA" id="ARBA00023027"/>
    </source>
</evidence>